<name>A0A9X9LJG6_GULGU</name>
<feature type="compositionally biased region" description="Low complexity" evidence="1">
    <location>
        <begin position="23"/>
        <end position="37"/>
    </location>
</feature>
<dbReference type="AlphaFoldDB" id="A0A9X9LJG6"/>
<feature type="compositionally biased region" description="Basic and acidic residues" evidence="1">
    <location>
        <begin position="1"/>
        <end position="17"/>
    </location>
</feature>
<reference evidence="2 3" key="1">
    <citation type="submission" date="2018-10" db="EMBL/GenBank/DDBJ databases">
        <authorList>
            <person name="Ekblom R."/>
            <person name="Jareborg N."/>
        </authorList>
    </citation>
    <scope>NUCLEOTIDE SEQUENCE [LARGE SCALE GENOMIC DNA]</scope>
    <source>
        <tissue evidence="2">Muscle</tissue>
    </source>
</reference>
<evidence type="ECO:0000313" key="3">
    <source>
        <dbReference type="Proteomes" id="UP000269945"/>
    </source>
</evidence>
<gene>
    <name evidence="2" type="ORF">BN2614_LOCUS5</name>
</gene>
<sequence length="115" mass="12491">VHTVAPDKEVARGRDLGEIGSHSLPPQGLPLTTLPSSEAVGRDSVSGRGSRAFWGPWQWGQGPQVEVLLRWASWGRLGHLREQRPKPRARCSSADHMQVPPPFSVGSHREGSGSQ</sequence>
<feature type="region of interest" description="Disordered" evidence="1">
    <location>
        <begin position="1"/>
        <end position="49"/>
    </location>
</feature>
<proteinExistence type="predicted"/>
<protein>
    <submittedName>
        <fullName evidence="2">Uncharacterized protein</fullName>
    </submittedName>
</protein>
<feature type="region of interest" description="Disordered" evidence="1">
    <location>
        <begin position="79"/>
        <end position="115"/>
    </location>
</feature>
<accession>A0A9X9LJG6</accession>
<evidence type="ECO:0000256" key="1">
    <source>
        <dbReference type="SAM" id="MobiDB-lite"/>
    </source>
</evidence>
<evidence type="ECO:0000313" key="2">
    <source>
        <dbReference type="EMBL" id="VCW69557.1"/>
    </source>
</evidence>
<organism evidence="2 3">
    <name type="scientific">Gulo gulo</name>
    <name type="common">Wolverine</name>
    <name type="synonym">Gluton</name>
    <dbReference type="NCBI Taxonomy" id="48420"/>
    <lineage>
        <taxon>Eukaryota</taxon>
        <taxon>Metazoa</taxon>
        <taxon>Chordata</taxon>
        <taxon>Craniata</taxon>
        <taxon>Vertebrata</taxon>
        <taxon>Euteleostomi</taxon>
        <taxon>Mammalia</taxon>
        <taxon>Eutheria</taxon>
        <taxon>Laurasiatheria</taxon>
        <taxon>Carnivora</taxon>
        <taxon>Caniformia</taxon>
        <taxon>Musteloidea</taxon>
        <taxon>Mustelidae</taxon>
        <taxon>Guloninae</taxon>
        <taxon>Gulo</taxon>
    </lineage>
</organism>
<comment type="caution">
    <text evidence="2">The sequence shown here is derived from an EMBL/GenBank/DDBJ whole genome shotgun (WGS) entry which is preliminary data.</text>
</comment>
<keyword evidence="3" id="KW-1185">Reference proteome</keyword>
<dbReference type="EMBL" id="CYRY02005117">
    <property type="protein sequence ID" value="VCW69557.1"/>
    <property type="molecule type" value="Genomic_DNA"/>
</dbReference>
<dbReference type="Proteomes" id="UP000269945">
    <property type="component" value="Unassembled WGS sequence"/>
</dbReference>
<feature type="non-terminal residue" evidence="2">
    <location>
        <position position="115"/>
    </location>
</feature>